<evidence type="ECO:0000313" key="8">
    <source>
        <dbReference type="Proteomes" id="UP000177626"/>
    </source>
</evidence>
<feature type="transmembrane region" description="Helical" evidence="6">
    <location>
        <begin position="114"/>
        <end position="135"/>
    </location>
</feature>
<evidence type="ECO:0000313" key="7">
    <source>
        <dbReference type="EMBL" id="OGY94658.1"/>
    </source>
</evidence>
<keyword evidence="2" id="KW-1003">Cell membrane</keyword>
<dbReference type="PANTHER" id="PTHR30250">
    <property type="entry name" value="PST FAMILY PREDICTED COLANIC ACID TRANSPORTER"/>
    <property type="match status" value="1"/>
</dbReference>
<dbReference type="InterPro" id="IPR002797">
    <property type="entry name" value="Polysacc_synth"/>
</dbReference>
<keyword evidence="4 6" id="KW-1133">Transmembrane helix</keyword>
<reference evidence="7 8" key="1">
    <citation type="journal article" date="2016" name="Nat. Commun.">
        <title>Thousands of microbial genomes shed light on interconnected biogeochemical processes in an aquifer system.</title>
        <authorList>
            <person name="Anantharaman K."/>
            <person name="Brown C.T."/>
            <person name="Hug L.A."/>
            <person name="Sharon I."/>
            <person name="Castelle C.J."/>
            <person name="Probst A.J."/>
            <person name="Thomas B.C."/>
            <person name="Singh A."/>
            <person name="Wilkins M.J."/>
            <person name="Karaoz U."/>
            <person name="Brodie E.L."/>
            <person name="Williams K.H."/>
            <person name="Hubbard S.S."/>
            <person name="Banfield J.F."/>
        </authorList>
    </citation>
    <scope>NUCLEOTIDE SEQUENCE [LARGE SCALE GENOMIC DNA]</scope>
</reference>
<dbReference type="Pfam" id="PF01943">
    <property type="entry name" value="Polysacc_synt"/>
    <property type="match status" value="1"/>
</dbReference>
<evidence type="ECO:0000256" key="3">
    <source>
        <dbReference type="ARBA" id="ARBA00022692"/>
    </source>
</evidence>
<accession>A0A1G2BZS9</accession>
<feature type="transmembrane region" description="Helical" evidence="6">
    <location>
        <begin position="383"/>
        <end position="402"/>
    </location>
</feature>
<comment type="subcellular location">
    <subcellularLocation>
        <location evidence="1">Cell membrane</location>
        <topology evidence="1">Multi-pass membrane protein</topology>
    </subcellularLocation>
</comment>
<dbReference type="PANTHER" id="PTHR30250:SF11">
    <property type="entry name" value="O-ANTIGEN TRANSPORTER-RELATED"/>
    <property type="match status" value="1"/>
</dbReference>
<dbReference type="AlphaFoldDB" id="A0A1G2BZS9"/>
<feature type="transmembrane region" description="Helical" evidence="6">
    <location>
        <begin position="12"/>
        <end position="32"/>
    </location>
</feature>
<comment type="caution">
    <text evidence="7">The sequence shown here is derived from an EMBL/GenBank/DDBJ whole genome shotgun (WGS) entry which is preliminary data.</text>
</comment>
<proteinExistence type="predicted"/>
<organism evidence="7 8">
    <name type="scientific">Candidatus Komeilibacteria bacterium RIFOXYC1_FULL_37_11</name>
    <dbReference type="NCBI Taxonomy" id="1798555"/>
    <lineage>
        <taxon>Bacteria</taxon>
        <taxon>Candidatus Komeiliibacteriota</taxon>
    </lineage>
</organism>
<dbReference type="EMBL" id="MHKQ01000005">
    <property type="protein sequence ID" value="OGY94658.1"/>
    <property type="molecule type" value="Genomic_DNA"/>
</dbReference>
<feature type="transmembrane region" description="Helical" evidence="6">
    <location>
        <begin position="438"/>
        <end position="458"/>
    </location>
</feature>
<feature type="transmembrane region" description="Helical" evidence="6">
    <location>
        <begin position="295"/>
        <end position="315"/>
    </location>
</feature>
<evidence type="ECO:0000256" key="2">
    <source>
        <dbReference type="ARBA" id="ARBA00022475"/>
    </source>
</evidence>
<gene>
    <name evidence="7" type="ORF">A2406_02430</name>
</gene>
<name>A0A1G2BZS9_9BACT</name>
<keyword evidence="3 6" id="KW-0812">Transmembrane</keyword>
<feature type="transmembrane region" description="Helical" evidence="6">
    <location>
        <begin position="44"/>
        <end position="67"/>
    </location>
</feature>
<protein>
    <submittedName>
        <fullName evidence="7">Uncharacterized protein</fullName>
    </submittedName>
</protein>
<keyword evidence="5 6" id="KW-0472">Membrane</keyword>
<feature type="transmembrane region" description="Helical" evidence="6">
    <location>
        <begin position="170"/>
        <end position="192"/>
    </location>
</feature>
<evidence type="ECO:0000256" key="5">
    <source>
        <dbReference type="ARBA" id="ARBA00023136"/>
    </source>
</evidence>
<evidence type="ECO:0000256" key="6">
    <source>
        <dbReference type="SAM" id="Phobius"/>
    </source>
</evidence>
<dbReference type="Proteomes" id="UP000177626">
    <property type="component" value="Unassembled WGS sequence"/>
</dbReference>
<feature type="transmembrane region" description="Helical" evidence="6">
    <location>
        <begin position="327"/>
        <end position="349"/>
    </location>
</feature>
<dbReference type="InterPro" id="IPR050833">
    <property type="entry name" value="Poly_Biosynth_Transport"/>
</dbReference>
<feature type="transmembrane region" description="Helical" evidence="6">
    <location>
        <begin position="414"/>
        <end position="432"/>
    </location>
</feature>
<feature type="transmembrane region" description="Helical" evidence="6">
    <location>
        <begin position="87"/>
        <end position="108"/>
    </location>
</feature>
<feature type="transmembrane region" description="Helical" evidence="6">
    <location>
        <begin position="147"/>
        <end position="164"/>
    </location>
</feature>
<dbReference type="CDD" id="cd13128">
    <property type="entry name" value="MATE_Wzx_like"/>
    <property type="match status" value="1"/>
</dbReference>
<feature type="transmembrane region" description="Helical" evidence="6">
    <location>
        <begin position="361"/>
        <end position="377"/>
    </location>
</feature>
<dbReference type="GO" id="GO:0005886">
    <property type="term" value="C:plasma membrane"/>
    <property type="evidence" value="ECO:0007669"/>
    <property type="project" value="UniProtKB-SubCell"/>
</dbReference>
<feature type="transmembrane region" description="Helical" evidence="6">
    <location>
        <begin position="252"/>
        <end position="274"/>
    </location>
</feature>
<evidence type="ECO:0000256" key="4">
    <source>
        <dbReference type="ARBA" id="ARBA00022989"/>
    </source>
</evidence>
<sequence length="476" mass="54324">MVTSQRITANTSFFMAALIIQKVFSFVYFTLLARNLGAEGIGQYFFAVSFASMFSVLVDLGLSPLLIREVAKEKEELEKWFQQVFTLKIIFSLITVVIILALDFILFYNDAVRNLIFISTAIILIDSFTLIFYAFIRGKQNLKFESWGTIIFQIVVMISGLSLLKVTDKVWPFLIVLFSASLFNLIYSAFILNRKFFVKFKLYFSKDLVKQIMLIALPFALAAIFAKVYAYIDTVFIKIFLGDQEVGFYSVAYKITFSLQFIPLAFVAALYPAFSNYFKYDVEKLKSTFAKAFNYLAFIALPVSFGIIAVSGEIVHKLYTEDFDSIWPLRVLIASIPFLFINFSLSSFLNATERQKINTRNLGIVMMFNIVLNLIFIPKFGVWGASLASTLSTLFLFGLNLSEVMKVIHMPIRFFKPLLGSLFSAVLMYGAVIYSKDIIGWFFSILVGGVVYLILMLLTKTIRKQDFLFIKNSFRS</sequence>
<evidence type="ECO:0000256" key="1">
    <source>
        <dbReference type="ARBA" id="ARBA00004651"/>
    </source>
</evidence>
<feature type="transmembrane region" description="Helical" evidence="6">
    <location>
        <begin position="212"/>
        <end position="232"/>
    </location>
</feature>